<keyword evidence="1" id="KW-0614">Plasmid</keyword>
<protein>
    <submittedName>
        <fullName evidence="1">Uncharacterized protein</fullName>
    </submittedName>
</protein>
<geneLocation type="plasmid" evidence="1">
    <name>pA1718-HI3</name>
</geneLocation>
<reference evidence="1" key="1">
    <citation type="submission" date="2020-09" db="EMBL/GenBank/DDBJ databases">
        <authorList>
            <person name="Zhou D."/>
            <person name="Wang L."/>
        </authorList>
    </citation>
    <scope>NUCLEOTIDE SEQUENCE</scope>
    <source>
        <plasmid evidence="1">pA1718-HI3</plasmid>
    </source>
</reference>
<sequence>MKNSCRRTRIHFQLKKATLCNQEKLINCNLKIHHLNKQRGNIIGKKQQAGYFQEFCYHACHYILSHCLCGTHNMHSNIQASD</sequence>
<accession>A0A8E6NTG9</accession>
<organism evidence="1">
    <name type="scientific">Klebsiella pneumoniae</name>
    <dbReference type="NCBI Taxonomy" id="573"/>
    <lineage>
        <taxon>Bacteria</taxon>
        <taxon>Pseudomonadati</taxon>
        <taxon>Pseudomonadota</taxon>
        <taxon>Gammaproteobacteria</taxon>
        <taxon>Enterobacterales</taxon>
        <taxon>Enterobacteriaceae</taxon>
        <taxon>Klebsiella/Raoultella group</taxon>
        <taxon>Klebsiella</taxon>
        <taxon>Klebsiella pneumoniae complex</taxon>
    </lineage>
</organism>
<dbReference type="AlphaFoldDB" id="A0A8E6NTG9"/>
<evidence type="ECO:0000313" key="1">
    <source>
        <dbReference type="EMBL" id="QVQ57407.1"/>
    </source>
</evidence>
<name>A0A8E6NTG9_KLEPN</name>
<proteinExistence type="predicted"/>
<dbReference type="EMBL" id="MW013142">
    <property type="protein sequence ID" value="QVQ57407.1"/>
    <property type="molecule type" value="Genomic_DNA"/>
</dbReference>